<evidence type="ECO:0000313" key="3">
    <source>
        <dbReference type="Proteomes" id="UP000198851"/>
    </source>
</evidence>
<evidence type="ECO:0000313" key="2">
    <source>
        <dbReference type="EMBL" id="SFK96705.1"/>
    </source>
</evidence>
<reference evidence="3" key="1">
    <citation type="submission" date="2016-10" db="EMBL/GenBank/DDBJ databases">
        <authorList>
            <person name="Varghese N."/>
            <person name="Submissions S."/>
        </authorList>
    </citation>
    <scope>NUCLEOTIDE SEQUENCE [LARGE SCALE GENOMIC DNA]</scope>
    <source>
        <strain evidence="3">DSM 28453</strain>
    </source>
</reference>
<dbReference type="STRING" id="1280847.SAMN04488036_103419"/>
<dbReference type="Pfam" id="PF20189">
    <property type="entry name" value="DUF6552"/>
    <property type="match status" value="1"/>
</dbReference>
<keyword evidence="1" id="KW-0812">Transmembrane</keyword>
<dbReference type="EMBL" id="FOSZ01000003">
    <property type="protein sequence ID" value="SFK96705.1"/>
    <property type="molecule type" value="Genomic_DNA"/>
</dbReference>
<dbReference type="Proteomes" id="UP000198851">
    <property type="component" value="Unassembled WGS sequence"/>
</dbReference>
<feature type="transmembrane region" description="Helical" evidence="1">
    <location>
        <begin position="35"/>
        <end position="54"/>
    </location>
</feature>
<dbReference type="InterPro" id="IPR046682">
    <property type="entry name" value="DUF6552"/>
</dbReference>
<organism evidence="2 3">
    <name type="scientific">Shimia haliotis</name>
    <dbReference type="NCBI Taxonomy" id="1280847"/>
    <lineage>
        <taxon>Bacteria</taxon>
        <taxon>Pseudomonadati</taxon>
        <taxon>Pseudomonadota</taxon>
        <taxon>Alphaproteobacteria</taxon>
        <taxon>Rhodobacterales</taxon>
        <taxon>Roseobacteraceae</taxon>
    </lineage>
</organism>
<accession>A0A1I4DTI6</accession>
<keyword evidence="3" id="KW-1185">Reference proteome</keyword>
<feature type="transmembrane region" description="Helical" evidence="1">
    <location>
        <begin position="59"/>
        <end position="76"/>
    </location>
</feature>
<keyword evidence="1" id="KW-1133">Transmembrane helix</keyword>
<dbReference type="OrthoDB" id="7357237at2"/>
<protein>
    <recommendedName>
        <fullName evidence="4">Ubiquinone biosynthesis methyltransferase UbiE</fullName>
    </recommendedName>
</protein>
<proteinExistence type="predicted"/>
<sequence>MEAVKRLDVAGVVKWTASAAQIMGYGATAFGLTPWNIAFFLIGLTGWFAVGVIWNDRAIMLIHAVALAAMMVGMASS</sequence>
<gene>
    <name evidence="2" type="ORF">SAMN04488036_103419</name>
</gene>
<dbReference type="RefSeq" id="WP_093323440.1">
    <property type="nucleotide sequence ID" value="NZ_FOSZ01000003.1"/>
</dbReference>
<name>A0A1I4DTI6_9RHOB</name>
<evidence type="ECO:0000256" key="1">
    <source>
        <dbReference type="SAM" id="Phobius"/>
    </source>
</evidence>
<dbReference type="AlphaFoldDB" id="A0A1I4DTI6"/>
<keyword evidence="1" id="KW-0472">Membrane</keyword>
<evidence type="ECO:0008006" key="4">
    <source>
        <dbReference type="Google" id="ProtNLM"/>
    </source>
</evidence>